<feature type="region of interest" description="Disordered" evidence="1">
    <location>
        <begin position="160"/>
        <end position="192"/>
    </location>
</feature>
<dbReference type="AlphaFoldDB" id="D8TY63"/>
<accession>D8TY63</accession>
<gene>
    <name evidence="2" type="ORF">VOLCADRAFT_91868</name>
</gene>
<reference evidence="2 3" key="1">
    <citation type="journal article" date="2010" name="Science">
        <title>Genomic analysis of organismal complexity in the multicellular green alga Volvox carteri.</title>
        <authorList>
            <person name="Prochnik S.E."/>
            <person name="Umen J."/>
            <person name="Nedelcu A.M."/>
            <person name="Hallmann A."/>
            <person name="Miller S.M."/>
            <person name="Nishii I."/>
            <person name="Ferris P."/>
            <person name="Kuo A."/>
            <person name="Mitros T."/>
            <person name="Fritz-Laylin L.K."/>
            <person name="Hellsten U."/>
            <person name="Chapman J."/>
            <person name="Simakov O."/>
            <person name="Rensing S.A."/>
            <person name="Terry A."/>
            <person name="Pangilinan J."/>
            <person name="Kapitonov V."/>
            <person name="Jurka J."/>
            <person name="Salamov A."/>
            <person name="Shapiro H."/>
            <person name="Schmutz J."/>
            <person name="Grimwood J."/>
            <person name="Lindquist E."/>
            <person name="Lucas S."/>
            <person name="Grigoriev I.V."/>
            <person name="Schmitt R."/>
            <person name="Kirk D."/>
            <person name="Rokhsar D.S."/>
        </authorList>
    </citation>
    <scope>NUCLEOTIDE SEQUENCE [LARGE SCALE GENOMIC DNA]</scope>
    <source>
        <strain evidence="3">f. Nagariensis / Eve</strain>
    </source>
</reference>
<dbReference type="EMBL" id="GL378344">
    <property type="protein sequence ID" value="EFJ47494.1"/>
    <property type="molecule type" value="Genomic_DNA"/>
</dbReference>
<feature type="compositionally biased region" description="Low complexity" evidence="1">
    <location>
        <begin position="93"/>
        <end position="105"/>
    </location>
</feature>
<evidence type="ECO:0000256" key="1">
    <source>
        <dbReference type="SAM" id="MobiDB-lite"/>
    </source>
</evidence>
<feature type="compositionally biased region" description="Pro residues" evidence="1">
    <location>
        <begin position="77"/>
        <end position="92"/>
    </location>
</feature>
<sequence>MADCCGPRLPKFPATYADTGRGPDADGLLLSLRPKHGAGTRMLGGGGGPVEPRLYPVPAAGTGGLSGLRLLLATAAAPPPPPAAAPSPPLPQPMASASRRSSLLATSPSGKGFLSVVAAATTASVAGGAAAGDACGPAAAGNGGDKNESLADWVAHRFRTSSRRDVQAPPTTEAAAPNQLPRSLPGSGGSAGGEACGGLRGLLAARTDGAGSWYARPTRWHDPLSPAGALHTSVLDLRQSPHGSGASHVLGTPASLAPLEHHRKGDGLPREIA</sequence>
<dbReference type="Proteomes" id="UP000001058">
    <property type="component" value="Unassembled WGS sequence"/>
</dbReference>
<keyword evidence="3" id="KW-1185">Reference proteome</keyword>
<dbReference type="InParanoid" id="D8TY63"/>
<dbReference type="KEGG" id="vcn:VOLCADRAFT_91868"/>
<protein>
    <submittedName>
        <fullName evidence="2">Uncharacterized protein</fullName>
    </submittedName>
</protein>
<feature type="compositionally biased region" description="Basic and acidic residues" evidence="1">
    <location>
        <begin position="259"/>
        <end position="273"/>
    </location>
</feature>
<feature type="region of interest" description="Disordered" evidence="1">
    <location>
        <begin position="238"/>
        <end position="273"/>
    </location>
</feature>
<organism evidence="3">
    <name type="scientific">Volvox carteri f. nagariensis</name>
    <dbReference type="NCBI Taxonomy" id="3068"/>
    <lineage>
        <taxon>Eukaryota</taxon>
        <taxon>Viridiplantae</taxon>
        <taxon>Chlorophyta</taxon>
        <taxon>core chlorophytes</taxon>
        <taxon>Chlorophyceae</taxon>
        <taxon>CS clade</taxon>
        <taxon>Chlamydomonadales</taxon>
        <taxon>Volvocaceae</taxon>
        <taxon>Volvox</taxon>
    </lineage>
</organism>
<name>D8TY63_VOLCA</name>
<evidence type="ECO:0000313" key="2">
    <source>
        <dbReference type="EMBL" id="EFJ47494.1"/>
    </source>
</evidence>
<dbReference type="OrthoDB" id="10551392at2759"/>
<feature type="region of interest" description="Disordered" evidence="1">
    <location>
        <begin position="77"/>
        <end position="105"/>
    </location>
</feature>
<dbReference type="RefSeq" id="XP_002951318.1">
    <property type="nucleotide sequence ID" value="XM_002951272.1"/>
</dbReference>
<proteinExistence type="predicted"/>
<evidence type="ECO:0000313" key="3">
    <source>
        <dbReference type="Proteomes" id="UP000001058"/>
    </source>
</evidence>
<dbReference type="GeneID" id="9617091"/>